<evidence type="ECO:0000256" key="1">
    <source>
        <dbReference type="SAM" id="SignalP"/>
    </source>
</evidence>
<reference evidence="2" key="1">
    <citation type="submission" date="2019-12" db="EMBL/GenBank/DDBJ databases">
        <title>An insight into the sialome of adult female Ixodes ricinus ticks feeding for 6 days.</title>
        <authorList>
            <person name="Perner J."/>
            <person name="Ribeiro J.M.C."/>
        </authorList>
    </citation>
    <scope>NUCLEOTIDE SEQUENCE</scope>
    <source>
        <strain evidence="2">Semi-engorged</strain>
        <tissue evidence="2">Salivary glands</tissue>
    </source>
</reference>
<sequence length="286" mass="31641">MVARSFSTLALCLLSWSICSDISATVSLCFLRRLDMACSCCRLDSSRSRRSLDSSASRRLFSSICDDVAPPDSSRRSLSSSISRARSARCFSALALACLSASSSSSSSSILAWSSLICFWSLATRACSSSSLAARLAISFSLRCRFCSISFLFFSRSATASWASLRSPSTLRLFFSISPRAFFSRSRESSSSSRVCSSLAFTLFRWLTLSSVACRSSDVFWLASWRCFFSLFSLLMSSSWCWISSLRLRIWWSLVALSCSAFWSASSMSSMSFLRPEISPSSFFLD</sequence>
<feature type="signal peptide" evidence="1">
    <location>
        <begin position="1"/>
        <end position="24"/>
    </location>
</feature>
<organism evidence="2">
    <name type="scientific">Ixodes ricinus</name>
    <name type="common">Common tick</name>
    <name type="synonym">Acarus ricinus</name>
    <dbReference type="NCBI Taxonomy" id="34613"/>
    <lineage>
        <taxon>Eukaryota</taxon>
        <taxon>Metazoa</taxon>
        <taxon>Ecdysozoa</taxon>
        <taxon>Arthropoda</taxon>
        <taxon>Chelicerata</taxon>
        <taxon>Arachnida</taxon>
        <taxon>Acari</taxon>
        <taxon>Parasitiformes</taxon>
        <taxon>Ixodida</taxon>
        <taxon>Ixodoidea</taxon>
        <taxon>Ixodidae</taxon>
        <taxon>Ixodinae</taxon>
        <taxon>Ixodes</taxon>
    </lineage>
</organism>
<accession>A0A6B0V6D7</accession>
<keyword evidence="1" id="KW-0732">Signal</keyword>
<evidence type="ECO:0000313" key="2">
    <source>
        <dbReference type="EMBL" id="MXU97737.1"/>
    </source>
</evidence>
<dbReference type="AlphaFoldDB" id="A0A6B0V6D7"/>
<dbReference type="EMBL" id="GIFC01015654">
    <property type="protein sequence ID" value="MXU97737.1"/>
    <property type="molecule type" value="Transcribed_RNA"/>
</dbReference>
<name>A0A6B0V6D7_IXORI</name>
<proteinExistence type="predicted"/>
<protein>
    <recommendedName>
        <fullName evidence="3">Secreted protein</fullName>
    </recommendedName>
</protein>
<evidence type="ECO:0008006" key="3">
    <source>
        <dbReference type="Google" id="ProtNLM"/>
    </source>
</evidence>
<feature type="chain" id="PRO_5025555343" description="Secreted protein" evidence="1">
    <location>
        <begin position="25"/>
        <end position="286"/>
    </location>
</feature>